<evidence type="ECO:0000256" key="3">
    <source>
        <dbReference type="ARBA" id="ARBA00022801"/>
    </source>
</evidence>
<evidence type="ECO:0000256" key="4">
    <source>
        <dbReference type="ARBA" id="ARBA00022833"/>
    </source>
</evidence>
<evidence type="ECO:0000256" key="2">
    <source>
        <dbReference type="ARBA" id="ARBA00022723"/>
    </source>
</evidence>
<dbReference type="EC" id="3.-.-.-" evidence="5"/>
<dbReference type="GO" id="GO:0016740">
    <property type="term" value="F:transferase activity"/>
    <property type="evidence" value="ECO:0007669"/>
    <property type="project" value="UniProtKB-KW"/>
</dbReference>
<dbReference type="HAMAP" id="MF_01256">
    <property type="entry name" value="YfiT_hydrol"/>
    <property type="match status" value="1"/>
</dbReference>
<dbReference type="KEGG" id="nnv:QNH39_04190"/>
<dbReference type="GO" id="GO:0008270">
    <property type="term" value="F:zinc ion binding"/>
    <property type="evidence" value="ECO:0007669"/>
    <property type="project" value="UniProtKB-UniRule"/>
</dbReference>
<feature type="domain" description="DinB-like" evidence="6">
    <location>
        <begin position="29"/>
        <end position="164"/>
    </location>
</feature>
<reference evidence="7" key="1">
    <citation type="submission" date="2023-05" db="EMBL/GenBank/DDBJ databases">
        <title>Comparative genomics of Bacillaceae isolates and their secondary metabolite potential.</title>
        <authorList>
            <person name="Song L."/>
            <person name="Nielsen L.J."/>
            <person name="Mohite O."/>
            <person name="Xu X."/>
            <person name="Weber T."/>
            <person name="Kovacs A.T."/>
        </authorList>
    </citation>
    <scope>NUCLEOTIDE SEQUENCE</scope>
    <source>
        <strain evidence="7">XLM17</strain>
    </source>
</reference>
<keyword evidence="3 5" id="KW-0378">Hydrolase</keyword>
<dbReference type="Gene3D" id="1.20.120.450">
    <property type="entry name" value="dinb family like domain"/>
    <property type="match status" value="1"/>
</dbReference>
<keyword evidence="2 5" id="KW-0479">Metal-binding</keyword>
<comment type="similarity">
    <text evidence="5">Belongs to the metal hydrolase YfiT family.</text>
</comment>
<dbReference type="AlphaFoldDB" id="A0AA95MSB7"/>
<dbReference type="SUPFAM" id="SSF109854">
    <property type="entry name" value="DinB/YfiT-like putative metalloenzymes"/>
    <property type="match status" value="1"/>
</dbReference>
<evidence type="ECO:0000256" key="1">
    <source>
        <dbReference type="ARBA" id="ARBA00022490"/>
    </source>
</evidence>
<dbReference type="Proteomes" id="UP001178288">
    <property type="component" value="Chromosome"/>
</dbReference>
<keyword evidence="8" id="KW-1185">Reference proteome</keyword>
<feature type="binding site" evidence="5">
    <location>
        <position position="65"/>
    </location>
    <ligand>
        <name>Zn(2+)</name>
        <dbReference type="ChEBI" id="CHEBI:29105"/>
    </ligand>
</feature>
<accession>A0AA95MSB7</accession>
<protein>
    <recommendedName>
        <fullName evidence="5">Putative metal-dependent hydrolase QNH39_04190</fullName>
        <ecNumber evidence="5">3.-.-.-</ecNumber>
    </recommendedName>
</protein>
<gene>
    <name evidence="7" type="primary">bstA</name>
    <name evidence="7" type="ORF">QNH39_04190</name>
</gene>
<evidence type="ECO:0000256" key="5">
    <source>
        <dbReference type="HAMAP-Rule" id="MF_01256"/>
    </source>
</evidence>
<comment type="subcellular location">
    <subcellularLocation>
        <location evidence="5">Cytoplasm</location>
    </subcellularLocation>
</comment>
<dbReference type="GO" id="GO:0005737">
    <property type="term" value="C:cytoplasm"/>
    <property type="evidence" value="ECO:0007669"/>
    <property type="project" value="UniProtKB-SubCell"/>
</dbReference>
<keyword evidence="7" id="KW-0808">Transferase</keyword>
<evidence type="ECO:0000259" key="6">
    <source>
        <dbReference type="Pfam" id="PF12867"/>
    </source>
</evidence>
<evidence type="ECO:0000313" key="8">
    <source>
        <dbReference type="Proteomes" id="UP001178288"/>
    </source>
</evidence>
<dbReference type="InterPro" id="IPR024775">
    <property type="entry name" value="DinB-like"/>
</dbReference>
<dbReference type="Pfam" id="PF12867">
    <property type="entry name" value="DinB_2"/>
    <property type="match status" value="1"/>
</dbReference>
<dbReference type="InterPro" id="IPR034660">
    <property type="entry name" value="DinB/YfiT-like"/>
</dbReference>
<feature type="binding site" evidence="5">
    <location>
        <position position="156"/>
    </location>
    <ligand>
        <name>Zn(2+)</name>
        <dbReference type="ChEBI" id="CHEBI:29105"/>
    </ligand>
</feature>
<organism evidence="7 8">
    <name type="scientific">Neobacillus novalis</name>
    <dbReference type="NCBI Taxonomy" id="220687"/>
    <lineage>
        <taxon>Bacteria</taxon>
        <taxon>Bacillati</taxon>
        <taxon>Bacillota</taxon>
        <taxon>Bacilli</taxon>
        <taxon>Bacillales</taxon>
        <taxon>Bacillaceae</taxon>
        <taxon>Neobacillus</taxon>
    </lineage>
</organism>
<proteinExistence type="inferred from homology"/>
<evidence type="ECO:0000313" key="7">
    <source>
        <dbReference type="EMBL" id="WHY87070.1"/>
    </source>
</evidence>
<dbReference type="NCBIfam" id="NF009807">
    <property type="entry name" value="PRK13291.1"/>
    <property type="match status" value="1"/>
</dbReference>
<dbReference type="EMBL" id="CP126114">
    <property type="protein sequence ID" value="WHY87070.1"/>
    <property type="molecule type" value="Genomic_DNA"/>
</dbReference>
<feature type="binding site" evidence="5">
    <location>
        <position position="160"/>
    </location>
    <ligand>
        <name>Zn(2+)</name>
        <dbReference type="ChEBI" id="CHEBI:29105"/>
    </ligand>
</feature>
<keyword evidence="4 5" id="KW-0862">Zinc</keyword>
<comment type="function">
    <text evidence="5">Possible metal-dependent hydrolase.</text>
</comment>
<sequence>MENERYPIGQFLCPKVVSKENVQGWIEELKTFPQKLKESVGNLEDKALSYTYRENSWTIRQLVHHLVDSHMNSYIRFKLALTEDQPTIKPYQEDKWAELVDSTMPIMVSLTLLESLHKRWTCLLETLTDEQLKRTFIHPESGAVSLEKNIGIYAWHGNHHLAHIHQALKRAGDFS</sequence>
<name>A0AA95MSB7_9BACI</name>
<dbReference type="InterPro" id="IPR023774">
    <property type="entry name" value="Put_metal_dep_hydrolase_YfiT"/>
</dbReference>
<comment type="subunit">
    <text evidence="5">Homodimer.</text>
</comment>
<comment type="cofactor">
    <cofactor evidence="5">
        <name>Zn(2+)</name>
        <dbReference type="ChEBI" id="CHEBI:29105"/>
    </cofactor>
    <text evidence="5">Binds 1 zinc ion per subunit.</text>
</comment>
<keyword evidence="1 5" id="KW-0963">Cytoplasm</keyword>
<dbReference type="GO" id="GO:0016787">
    <property type="term" value="F:hydrolase activity"/>
    <property type="evidence" value="ECO:0007669"/>
    <property type="project" value="UniProtKB-UniRule"/>
</dbReference>
<dbReference type="RefSeq" id="WP_066082923.1">
    <property type="nucleotide sequence ID" value="NZ_CP126114.1"/>
</dbReference>